<dbReference type="Proteomes" id="UP000050360">
    <property type="component" value="Unassembled WGS sequence"/>
</dbReference>
<dbReference type="EMBL" id="LKCM01000463">
    <property type="protein sequence ID" value="KPQ41007.1"/>
    <property type="molecule type" value="Genomic_DNA"/>
</dbReference>
<protein>
    <submittedName>
        <fullName evidence="1">Uncharacterized protein</fullName>
    </submittedName>
</protein>
<name>A0A0P8A3R3_9EURY</name>
<comment type="caution">
    <text evidence="1">The sequence shown here is derived from an EMBL/GenBank/DDBJ whole genome shotgun (WGS) entry which is preliminary data.</text>
</comment>
<gene>
    <name evidence="1" type="ORF">MPEBLZ_04447</name>
</gene>
<feature type="non-terminal residue" evidence="1">
    <location>
        <position position="1"/>
    </location>
</feature>
<reference evidence="1 2" key="1">
    <citation type="submission" date="2015-09" db="EMBL/GenBank/DDBJ databases">
        <title>A metagenomics-based metabolic model of nitrate-dependent anaerobic oxidation of methane by Methanoperedens-like archaea.</title>
        <authorList>
            <person name="Arshad A."/>
            <person name="Speth D.R."/>
            <person name="De Graaf R.M."/>
            <person name="Op Den Camp H.J."/>
            <person name="Jetten M.S."/>
            <person name="Welte C.U."/>
        </authorList>
    </citation>
    <scope>NUCLEOTIDE SEQUENCE [LARGE SCALE GENOMIC DNA]</scope>
</reference>
<feature type="non-terminal residue" evidence="1">
    <location>
        <position position="102"/>
    </location>
</feature>
<accession>A0A0P8A3R3</accession>
<evidence type="ECO:0000313" key="2">
    <source>
        <dbReference type="Proteomes" id="UP000050360"/>
    </source>
</evidence>
<dbReference type="AlphaFoldDB" id="A0A0P8A3R3"/>
<proteinExistence type="predicted"/>
<organism evidence="1 2">
    <name type="scientific">Candidatus Methanoperedens nitratireducens</name>
    <dbReference type="NCBI Taxonomy" id="1392998"/>
    <lineage>
        <taxon>Archaea</taxon>
        <taxon>Methanobacteriati</taxon>
        <taxon>Methanobacteriota</taxon>
        <taxon>Stenosarchaea group</taxon>
        <taxon>Methanomicrobia</taxon>
        <taxon>Methanosarcinales</taxon>
        <taxon>ANME-2 cluster</taxon>
        <taxon>Candidatus Methanoperedentaceae</taxon>
        <taxon>Candidatus Methanoperedens</taxon>
    </lineage>
</organism>
<evidence type="ECO:0000313" key="1">
    <source>
        <dbReference type="EMBL" id="KPQ41007.1"/>
    </source>
</evidence>
<sequence length="102" mass="11116">SELLLKLTEFLLVMVMLSVVPVTSNTPYVSADLISLAVLSSMSHAYLNCTISEVAPEKILSTYTVNRSASDSQGSSLSYSKLRVVWLYPVVPEQYLSITAPS</sequence>